<evidence type="ECO:0000313" key="2">
    <source>
        <dbReference type="EMBL" id="GAA4810642.1"/>
    </source>
</evidence>
<sequence>MIDIIPAKNQKDYLMIERLADIIWREHYISIISLEQIEYMLEKYNSVKAITQKAHQGTLFYYMNYQNTPAGYFAIEIKPDYLYVSKLYVLSEYRGNKIAKKTMLFAESMAKEQGKKSIKLHVNKYNANSISAYKKMGFVNSESVVTDIGCGFIMDDYLMIKQLD</sequence>
<reference evidence="3" key="1">
    <citation type="journal article" date="2019" name="Int. J. Syst. Evol. Microbiol.">
        <title>The Global Catalogue of Microorganisms (GCM) 10K type strain sequencing project: providing services to taxonomists for standard genome sequencing and annotation.</title>
        <authorList>
            <consortium name="The Broad Institute Genomics Platform"/>
            <consortium name="The Broad Institute Genome Sequencing Center for Infectious Disease"/>
            <person name="Wu L."/>
            <person name="Ma J."/>
        </authorList>
    </citation>
    <scope>NUCLEOTIDE SEQUENCE [LARGE SCALE GENOMIC DNA]</scope>
    <source>
        <strain evidence="3">JCM 18325</strain>
    </source>
</reference>
<dbReference type="PROSITE" id="PS51186">
    <property type="entry name" value="GNAT"/>
    <property type="match status" value="1"/>
</dbReference>
<dbReference type="EMBL" id="BAABJW010000002">
    <property type="protein sequence ID" value="GAA4810642.1"/>
    <property type="molecule type" value="Genomic_DNA"/>
</dbReference>
<accession>A0ABP9CH29</accession>
<dbReference type="InterPro" id="IPR000182">
    <property type="entry name" value="GNAT_dom"/>
</dbReference>
<evidence type="ECO:0000313" key="3">
    <source>
        <dbReference type="Proteomes" id="UP001501433"/>
    </source>
</evidence>
<proteinExistence type="predicted"/>
<keyword evidence="3" id="KW-1185">Reference proteome</keyword>
<dbReference type="Proteomes" id="UP001501433">
    <property type="component" value="Unassembled WGS sequence"/>
</dbReference>
<gene>
    <name evidence="2" type="ORF">GCM10023330_17230</name>
</gene>
<dbReference type="InterPro" id="IPR016181">
    <property type="entry name" value="Acyl_CoA_acyltransferase"/>
</dbReference>
<feature type="domain" description="N-acetyltransferase" evidence="1">
    <location>
        <begin position="2"/>
        <end position="164"/>
    </location>
</feature>
<organism evidence="2 3">
    <name type="scientific">Litoribaculum gwangyangense</name>
    <dbReference type="NCBI Taxonomy" id="1130722"/>
    <lineage>
        <taxon>Bacteria</taxon>
        <taxon>Pseudomonadati</taxon>
        <taxon>Bacteroidota</taxon>
        <taxon>Flavobacteriia</taxon>
        <taxon>Flavobacteriales</taxon>
        <taxon>Flavobacteriaceae</taxon>
        <taxon>Litoribaculum</taxon>
    </lineage>
</organism>
<protein>
    <recommendedName>
        <fullName evidence="1">N-acetyltransferase domain-containing protein</fullName>
    </recommendedName>
</protein>
<dbReference type="CDD" id="cd04301">
    <property type="entry name" value="NAT_SF"/>
    <property type="match status" value="1"/>
</dbReference>
<evidence type="ECO:0000259" key="1">
    <source>
        <dbReference type="PROSITE" id="PS51186"/>
    </source>
</evidence>
<dbReference type="RefSeq" id="WP_345276549.1">
    <property type="nucleotide sequence ID" value="NZ_BAABJW010000002.1"/>
</dbReference>
<dbReference type="SUPFAM" id="SSF55729">
    <property type="entry name" value="Acyl-CoA N-acyltransferases (Nat)"/>
    <property type="match status" value="1"/>
</dbReference>
<dbReference type="Gene3D" id="3.40.630.30">
    <property type="match status" value="1"/>
</dbReference>
<comment type="caution">
    <text evidence="2">The sequence shown here is derived from an EMBL/GenBank/DDBJ whole genome shotgun (WGS) entry which is preliminary data.</text>
</comment>
<dbReference type="Pfam" id="PF00583">
    <property type="entry name" value="Acetyltransf_1"/>
    <property type="match status" value="1"/>
</dbReference>
<name>A0ABP9CH29_9FLAO</name>